<dbReference type="Gene3D" id="3.40.50.1110">
    <property type="entry name" value="SGNH hydrolase"/>
    <property type="match status" value="1"/>
</dbReference>
<dbReference type="InterPro" id="IPR006626">
    <property type="entry name" value="PbH1"/>
</dbReference>
<organism evidence="4 5">
    <name type="scientific">Mycetocola zhadangensis</name>
    <dbReference type="NCBI Taxonomy" id="1164595"/>
    <lineage>
        <taxon>Bacteria</taxon>
        <taxon>Bacillati</taxon>
        <taxon>Actinomycetota</taxon>
        <taxon>Actinomycetes</taxon>
        <taxon>Micrococcales</taxon>
        <taxon>Microbacteriaceae</taxon>
        <taxon>Mycetocola</taxon>
    </lineage>
</organism>
<feature type="chain" id="PRO_5018322680" description="SGNH hydrolase-type esterase domain-containing protein" evidence="1">
    <location>
        <begin position="34"/>
        <end position="686"/>
    </location>
</feature>
<dbReference type="RefSeq" id="WP_121660034.1">
    <property type="nucleotide sequence ID" value="NZ_BMEK01000003.1"/>
</dbReference>
<protein>
    <recommendedName>
        <fullName evidence="6">SGNH hydrolase-type esterase domain-containing protein</fullName>
    </recommendedName>
</protein>
<dbReference type="OrthoDB" id="5113607at2"/>
<dbReference type="InterPro" id="IPR012334">
    <property type="entry name" value="Pectin_lyas_fold"/>
</dbReference>
<evidence type="ECO:0000313" key="4">
    <source>
        <dbReference type="EMBL" id="RLQ82731.1"/>
    </source>
</evidence>
<evidence type="ECO:0008006" key="6">
    <source>
        <dbReference type="Google" id="ProtNLM"/>
    </source>
</evidence>
<dbReference type="PROSITE" id="PS51257">
    <property type="entry name" value="PROKAR_LIPOPROTEIN"/>
    <property type="match status" value="1"/>
</dbReference>
<sequence length="686" mass="70947">MNRATRSTSFSATRMLVACVAIALVLVGCSAPAPEPTATPTTTAAPFEITKIASLGDSMSLAVNACDRSGSCPEVAWSTGTDPQVQSLAARVGETSGAVPTTEIIASDGASAESLPDQAVRAVELEPDLVTVLIGANDACAPSFDEMTPEPVFTQNVTAAFNALATGLPDARVYVSSVPNLVRLIDAKKDDPTAVATWKKIAQCRSILFNATSTEQADVDRRAAISALIETYNGVLADACATHPHCIWDDDAAFDLEFTGNDVSSIDYFHPSASGQQKLAAVAWDVLTNSGELTTSSGAGVGERPSTELDVVKNELDPAGASGSRLTAKGKLGASDALEVAPKGSGSACSTGSPCSLETALGKAGEGDVITLADGDYGSMELNGGANLKSLKSNVLVGPAPDATPTFDRLKIAVPSVTWRDITVTGVMYVNKPAVDTRLEGVHVSGTGLFLRSHHVTVTNSLFEGGSSVDGIQVGGASDVLIENNEVRDYDQNKNNGLHADCVQVFDSTNVTLRANKLSNCYNAGIILSSGKGTGMKDILIESNFVQGCIVKSSNCQGGSAADLRYVKTENLVVRNNSFSGGSVRIDPLPGLVFDRNIVAYLADCTSPMTNSIVEKWNAKSCEEPDAVGSAGNRTGDVLYVDEEGGDLHLAEAGSAAITPAGPQVQARADIDGEPLEPAVAGAAAR</sequence>
<evidence type="ECO:0000259" key="2">
    <source>
        <dbReference type="Pfam" id="PF13229"/>
    </source>
</evidence>
<name>A0A3L7IYX6_9MICO</name>
<reference evidence="4 5" key="1">
    <citation type="submission" date="2018-10" db="EMBL/GenBank/DDBJ databases">
        <authorList>
            <person name="Li J."/>
        </authorList>
    </citation>
    <scope>NUCLEOTIDE SEQUENCE [LARGE SCALE GENOMIC DNA]</scope>
    <source>
        <strain evidence="4 5">ZD1-4</strain>
    </source>
</reference>
<dbReference type="EMBL" id="RCWJ01000003">
    <property type="protein sequence ID" value="RLQ82731.1"/>
    <property type="molecule type" value="Genomic_DNA"/>
</dbReference>
<dbReference type="InterPro" id="IPR039448">
    <property type="entry name" value="Beta_helix"/>
</dbReference>
<keyword evidence="5" id="KW-1185">Reference proteome</keyword>
<feature type="domain" description="Right handed beta helix" evidence="2">
    <location>
        <begin position="453"/>
        <end position="582"/>
    </location>
</feature>
<proteinExistence type="predicted"/>
<dbReference type="InterPro" id="IPR013830">
    <property type="entry name" value="SGNH_hydro"/>
</dbReference>
<dbReference type="Proteomes" id="UP000282460">
    <property type="component" value="Unassembled WGS sequence"/>
</dbReference>
<dbReference type="InterPro" id="IPR036514">
    <property type="entry name" value="SGNH_hydro_sf"/>
</dbReference>
<evidence type="ECO:0000259" key="3">
    <source>
        <dbReference type="Pfam" id="PF13472"/>
    </source>
</evidence>
<evidence type="ECO:0000313" key="5">
    <source>
        <dbReference type="Proteomes" id="UP000282460"/>
    </source>
</evidence>
<comment type="caution">
    <text evidence="4">The sequence shown here is derived from an EMBL/GenBank/DDBJ whole genome shotgun (WGS) entry which is preliminary data.</text>
</comment>
<feature type="domain" description="SGNH hydrolase-type esterase" evidence="3">
    <location>
        <begin position="56"/>
        <end position="277"/>
    </location>
</feature>
<dbReference type="Pfam" id="PF13472">
    <property type="entry name" value="Lipase_GDSL_2"/>
    <property type="match status" value="1"/>
</dbReference>
<evidence type="ECO:0000256" key="1">
    <source>
        <dbReference type="SAM" id="SignalP"/>
    </source>
</evidence>
<dbReference type="InterPro" id="IPR011050">
    <property type="entry name" value="Pectin_lyase_fold/virulence"/>
</dbReference>
<keyword evidence="1" id="KW-0732">Signal</keyword>
<dbReference type="SMART" id="SM00710">
    <property type="entry name" value="PbH1"/>
    <property type="match status" value="4"/>
</dbReference>
<feature type="signal peptide" evidence="1">
    <location>
        <begin position="1"/>
        <end position="33"/>
    </location>
</feature>
<gene>
    <name evidence="4" type="ORF">D9V28_12325</name>
</gene>
<dbReference type="AlphaFoldDB" id="A0A3L7IYX6"/>
<dbReference type="SUPFAM" id="SSF52266">
    <property type="entry name" value="SGNH hydrolase"/>
    <property type="match status" value="1"/>
</dbReference>
<dbReference type="Gene3D" id="2.160.20.10">
    <property type="entry name" value="Single-stranded right-handed beta-helix, Pectin lyase-like"/>
    <property type="match status" value="1"/>
</dbReference>
<accession>A0A3L7IYX6</accession>
<dbReference type="Pfam" id="PF13229">
    <property type="entry name" value="Beta_helix"/>
    <property type="match status" value="1"/>
</dbReference>
<dbReference type="SUPFAM" id="SSF51126">
    <property type="entry name" value="Pectin lyase-like"/>
    <property type="match status" value="1"/>
</dbReference>